<feature type="region of interest" description="Disordered" evidence="1">
    <location>
        <begin position="1"/>
        <end position="21"/>
    </location>
</feature>
<sequence length="79" mass="8840">MGEQMINLESDGQNKQESMNSKSCIRQGPALRIVKDCHYKVAILLESPLILAVVRGFYRVALHFLDTAPQCSYGGRNDN</sequence>
<name>A0A7J6GFY8_CANSA</name>
<feature type="compositionally biased region" description="Polar residues" evidence="1">
    <location>
        <begin position="10"/>
        <end position="21"/>
    </location>
</feature>
<organism evidence="2 3">
    <name type="scientific">Cannabis sativa</name>
    <name type="common">Hemp</name>
    <name type="synonym">Marijuana</name>
    <dbReference type="NCBI Taxonomy" id="3483"/>
    <lineage>
        <taxon>Eukaryota</taxon>
        <taxon>Viridiplantae</taxon>
        <taxon>Streptophyta</taxon>
        <taxon>Embryophyta</taxon>
        <taxon>Tracheophyta</taxon>
        <taxon>Spermatophyta</taxon>
        <taxon>Magnoliopsida</taxon>
        <taxon>eudicotyledons</taxon>
        <taxon>Gunneridae</taxon>
        <taxon>Pentapetalae</taxon>
        <taxon>rosids</taxon>
        <taxon>fabids</taxon>
        <taxon>Rosales</taxon>
        <taxon>Cannabaceae</taxon>
        <taxon>Cannabis</taxon>
    </lineage>
</organism>
<dbReference type="AlphaFoldDB" id="A0A7J6GFY8"/>
<comment type="caution">
    <text evidence="2">The sequence shown here is derived from an EMBL/GenBank/DDBJ whole genome shotgun (WGS) entry which is preliminary data.</text>
</comment>
<evidence type="ECO:0000313" key="2">
    <source>
        <dbReference type="EMBL" id="KAF4381747.1"/>
    </source>
</evidence>
<proteinExistence type="predicted"/>
<protein>
    <submittedName>
        <fullName evidence="2">Uncharacterized protein</fullName>
    </submittedName>
</protein>
<evidence type="ECO:0000256" key="1">
    <source>
        <dbReference type="SAM" id="MobiDB-lite"/>
    </source>
</evidence>
<keyword evidence="3" id="KW-1185">Reference proteome</keyword>
<feature type="non-terminal residue" evidence="2">
    <location>
        <position position="1"/>
    </location>
</feature>
<accession>A0A7J6GFY8</accession>
<gene>
    <name evidence="2" type="ORF">G4B88_002897</name>
</gene>
<evidence type="ECO:0000313" key="3">
    <source>
        <dbReference type="Proteomes" id="UP000583929"/>
    </source>
</evidence>
<dbReference type="EMBL" id="JAATIQ010000108">
    <property type="protein sequence ID" value="KAF4381747.1"/>
    <property type="molecule type" value="Genomic_DNA"/>
</dbReference>
<dbReference type="Proteomes" id="UP000583929">
    <property type="component" value="Unassembled WGS sequence"/>
</dbReference>
<reference evidence="2 3" key="1">
    <citation type="journal article" date="2020" name="bioRxiv">
        <title>Sequence and annotation of 42 cannabis genomes reveals extensive copy number variation in cannabinoid synthesis and pathogen resistance genes.</title>
        <authorList>
            <person name="Mckernan K.J."/>
            <person name="Helbert Y."/>
            <person name="Kane L.T."/>
            <person name="Ebling H."/>
            <person name="Zhang L."/>
            <person name="Liu B."/>
            <person name="Eaton Z."/>
            <person name="Mclaughlin S."/>
            <person name="Kingan S."/>
            <person name="Baybayan P."/>
            <person name="Concepcion G."/>
            <person name="Jordan M."/>
            <person name="Riva A."/>
            <person name="Barbazuk W."/>
            <person name="Harkins T."/>
        </authorList>
    </citation>
    <scope>NUCLEOTIDE SEQUENCE [LARGE SCALE GENOMIC DNA]</scope>
    <source>
        <strain evidence="3">cv. Jamaican Lion 4</strain>
        <tissue evidence="2">Leaf</tissue>
    </source>
</reference>